<sequence length="364" mass="40669">MKPTPLILRAMRQPERCVGLDGGDWDLLLRQAGAAHLLAGLAAMLAERQLLEQVPRRPRAHLLWAQALAERHAQAVQWEVREIARALDGLGLPLILLKGAAYALAGLPNGRGRLFSDIDILVPKENLDEVEAALMLHGWVAQHHDAYDQRYYREWMHELPPMQHARRQSFIDVHHAILPPTAAARPDPALLRAAAPPLPGRPGLRTLAPLDLVLHSATHLFYDSELSHGLRDLVDIHRLLLQYGAEAGFYPRLAERAARLQLQRPLFYALRYSARLLHTPVPAYLREAGAAAAPGRWRLALMDALFHRALLPRHASCDDRLGGAARFLLYVRGNWLRMPPLLLARHLLHKALLSPRAEAAADPA</sequence>
<evidence type="ECO:0000313" key="1">
    <source>
        <dbReference type="EMBL" id="SFL53638.1"/>
    </source>
</evidence>
<dbReference type="OrthoDB" id="5497963at2"/>
<dbReference type="InterPro" id="IPR039498">
    <property type="entry name" value="NTP_transf_5"/>
</dbReference>
<keyword evidence="1" id="KW-0808">Transferase</keyword>
<dbReference type="EMBL" id="FOTW01000005">
    <property type="protein sequence ID" value="SFL53638.1"/>
    <property type="molecule type" value="Genomic_DNA"/>
</dbReference>
<organism evidence="1 2">
    <name type="scientific">Rugamonas rubra</name>
    <dbReference type="NCBI Taxonomy" id="758825"/>
    <lineage>
        <taxon>Bacteria</taxon>
        <taxon>Pseudomonadati</taxon>
        <taxon>Pseudomonadota</taxon>
        <taxon>Betaproteobacteria</taxon>
        <taxon>Burkholderiales</taxon>
        <taxon>Oxalobacteraceae</taxon>
        <taxon>Telluria group</taxon>
        <taxon>Rugamonas</taxon>
    </lineage>
</organism>
<dbReference type="STRING" id="758825.SAMN02982985_00565"/>
<dbReference type="AlphaFoldDB" id="A0A1I4IH41"/>
<keyword evidence="2" id="KW-1185">Reference proteome</keyword>
<dbReference type="GO" id="GO:0016740">
    <property type="term" value="F:transferase activity"/>
    <property type="evidence" value="ECO:0007669"/>
    <property type="project" value="UniProtKB-KW"/>
</dbReference>
<reference evidence="1 2" key="1">
    <citation type="submission" date="2016-10" db="EMBL/GenBank/DDBJ databases">
        <authorList>
            <person name="de Groot N.N."/>
        </authorList>
    </citation>
    <scope>NUCLEOTIDE SEQUENCE [LARGE SCALE GENOMIC DNA]</scope>
    <source>
        <strain evidence="1 2">ATCC 43154</strain>
    </source>
</reference>
<name>A0A1I4IH41_9BURK</name>
<dbReference type="Proteomes" id="UP000199470">
    <property type="component" value="Unassembled WGS sequence"/>
</dbReference>
<dbReference type="RefSeq" id="WP_093383427.1">
    <property type="nucleotide sequence ID" value="NZ_FOTW01000005.1"/>
</dbReference>
<proteinExistence type="predicted"/>
<dbReference type="Gene3D" id="3.30.460.40">
    <property type="match status" value="1"/>
</dbReference>
<evidence type="ECO:0000313" key="2">
    <source>
        <dbReference type="Proteomes" id="UP000199470"/>
    </source>
</evidence>
<dbReference type="Pfam" id="PF14907">
    <property type="entry name" value="NTP_transf_5"/>
    <property type="match status" value="1"/>
</dbReference>
<accession>A0A1I4IH41</accession>
<protein>
    <submittedName>
        <fullName evidence="1">Uncharacterized nucleotidyltransferase</fullName>
    </submittedName>
</protein>
<gene>
    <name evidence="1" type="ORF">SAMN02982985_00565</name>
</gene>